<dbReference type="AlphaFoldDB" id="A0A183VBD3"/>
<dbReference type="WBParaSite" id="TCNE_0001805701-mRNA-1">
    <property type="protein sequence ID" value="TCNE_0001805701-mRNA-1"/>
    <property type="gene ID" value="TCNE_0001805701"/>
</dbReference>
<proteinExistence type="predicted"/>
<evidence type="ECO:0000313" key="1">
    <source>
        <dbReference type="Proteomes" id="UP000050794"/>
    </source>
</evidence>
<protein>
    <submittedName>
        <fullName evidence="2">FERM domain-containing protein</fullName>
    </submittedName>
</protein>
<keyword evidence="1" id="KW-1185">Reference proteome</keyword>
<evidence type="ECO:0000313" key="2">
    <source>
        <dbReference type="WBParaSite" id="TCNE_0001805701-mRNA-1"/>
    </source>
</evidence>
<organism evidence="1 2">
    <name type="scientific">Toxocara canis</name>
    <name type="common">Canine roundworm</name>
    <dbReference type="NCBI Taxonomy" id="6265"/>
    <lineage>
        <taxon>Eukaryota</taxon>
        <taxon>Metazoa</taxon>
        <taxon>Ecdysozoa</taxon>
        <taxon>Nematoda</taxon>
        <taxon>Chromadorea</taxon>
        <taxon>Rhabditida</taxon>
        <taxon>Spirurina</taxon>
        <taxon>Ascaridomorpha</taxon>
        <taxon>Ascaridoidea</taxon>
        <taxon>Toxocaridae</taxon>
        <taxon>Toxocara</taxon>
    </lineage>
</organism>
<accession>A0A183VBD3</accession>
<sequence length="152" mass="17527">LKNEEQTLVLEKQLLEDSEIHLKVEISCRDTVIEELETQLDQRDRATASSSSSSHQTYDQILKQLFPVVLYRRKAQAARYCYAVGFRARILAGGRSKDSCGESLSLMRLVRNWRSITTCGTEFDLDNRTVHQIPRKGIHYCAYFTRLATRGR</sequence>
<dbReference type="Proteomes" id="UP000050794">
    <property type="component" value="Unassembled WGS sequence"/>
</dbReference>
<name>A0A183VBD3_TOXCA</name>
<reference evidence="2" key="1">
    <citation type="submission" date="2016-06" db="UniProtKB">
        <authorList>
            <consortium name="WormBaseParasite"/>
        </authorList>
    </citation>
    <scope>IDENTIFICATION</scope>
</reference>